<dbReference type="Proteomes" id="UP000078396">
    <property type="component" value="Unassembled WGS sequence"/>
</dbReference>
<protein>
    <recommendedName>
        <fullName evidence="1">DUF3887 domain-containing protein</fullName>
    </recommendedName>
</protein>
<dbReference type="EMBL" id="LWCS01000055">
    <property type="protein sequence ID" value="OAN32050.1"/>
    <property type="molecule type" value="Genomic_DNA"/>
</dbReference>
<evidence type="ECO:0000259" key="1">
    <source>
        <dbReference type="Pfam" id="PF13026"/>
    </source>
</evidence>
<dbReference type="AlphaFoldDB" id="A0A178LNW8"/>
<dbReference type="Pfam" id="PF13026">
    <property type="entry name" value="DUF3887"/>
    <property type="match status" value="1"/>
</dbReference>
<name>A0A178LNW8_MYCIR</name>
<evidence type="ECO:0000313" key="2">
    <source>
        <dbReference type="EMBL" id="OAN32050.1"/>
    </source>
</evidence>
<feature type="domain" description="DUF3887" evidence="1">
    <location>
        <begin position="105"/>
        <end position="194"/>
    </location>
</feature>
<accession>A0A178LNW8</accession>
<gene>
    <name evidence="2" type="ORF">A4X20_28650</name>
</gene>
<comment type="caution">
    <text evidence="2">The sequence shown here is derived from an EMBL/GenBank/DDBJ whole genome shotgun (WGS) entry which is preliminary data.</text>
</comment>
<reference evidence="2 3" key="1">
    <citation type="submission" date="2016-04" db="EMBL/GenBank/DDBJ databases">
        <title>Draft Genome Sequences of Staphylococcus capitis Strain H36, S. capitis Strain H65, S. cohnii Strain H62, S. hominis Strain H69, Mycobacterium iranicum Strain H39, Plantibacter sp. Strain H53, Pseudomonas oryzihabitans Strain H72, and Microbacterium sp. Strain H83, isolated from residential settings.</title>
        <authorList>
            <person name="Lymperopoulou D."/>
            <person name="Adams R.I."/>
            <person name="Lindow S."/>
            <person name="Coil D.A."/>
            <person name="Jospin G."/>
            <person name="Eisen J.A."/>
        </authorList>
    </citation>
    <scope>NUCLEOTIDE SEQUENCE [LARGE SCALE GENOMIC DNA]</scope>
    <source>
        <strain evidence="2 3">H39</strain>
    </source>
</reference>
<dbReference type="OrthoDB" id="68373at2"/>
<sequence>MPDASTLIGQRLHRQLSQLLAAPVLKSANDPLELVRAASQIREGAEALMGATVQQAREVGRTWQEIGDVLGVSRQAAFQRYGKPIDPRNGEAMNTTPLPDAVELAKAVIDDHAHSRWSDISARFDDTMRGSLTNEGLAEAWAYIASLAGAYQSHGDTDVVRAGDFTITTTPLAFEAGDFVARIIFRDDRTIAGLFILNPDAAVAHSSRLGRR</sequence>
<dbReference type="Gene3D" id="3.10.450.590">
    <property type="match status" value="1"/>
</dbReference>
<evidence type="ECO:0000313" key="3">
    <source>
        <dbReference type="Proteomes" id="UP000078396"/>
    </source>
</evidence>
<dbReference type="InterPro" id="IPR024981">
    <property type="entry name" value="DUF3887"/>
</dbReference>
<proteinExistence type="predicted"/>
<organism evidence="2 3">
    <name type="scientific">Mycolicibacterium iranicum</name>
    <name type="common">Mycobacterium iranicum</name>
    <dbReference type="NCBI Taxonomy" id="912594"/>
    <lineage>
        <taxon>Bacteria</taxon>
        <taxon>Bacillati</taxon>
        <taxon>Actinomycetota</taxon>
        <taxon>Actinomycetes</taxon>
        <taxon>Mycobacteriales</taxon>
        <taxon>Mycobacteriaceae</taxon>
        <taxon>Mycolicibacterium</taxon>
    </lineage>
</organism>
<dbReference type="RefSeq" id="WP_064284493.1">
    <property type="nucleotide sequence ID" value="NZ_LWCS01000055.1"/>
</dbReference>